<dbReference type="EMBL" id="UASO01000004">
    <property type="protein sequence ID" value="SQC22660.1"/>
    <property type="molecule type" value="Genomic_DNA"/>
</dbReference>
<dbReference type="EMBL" id="UGLJ01000002">
    <property type="protein sequence ID" value="STT94065.1"/>
    <property type="molecule type" value="Genomic_DNA"/>
</dbReference>
<sequence>MKYSAFILLMMSFCIGAKMIPNTEMVNLYNNQIPQTRTLMSELNEVMKITEPVFDLYKHMRGLTPEAVALSQHLMQIQEKSDELYGKAPIATPFTSCRSLTGVAYNYWIEKLDSLNTQNEKRLDALFEQYNKLVKECSKQIKTPPPKMVEELAIIDVTQ</sequence>
<evidence type="ECO:0000313" key="3">
    <source>
        <dbReference type="EMBL" id="STT94065.1"/>
    </source>
</evidence>
<dbReference type="EMBL" id="UGLJ01000002">
    <property type="protein sequence ID" value="STT94510.1"/>
    <property type="molecule type" value="Genomic_DNA"/>
</dbReference>
<evidence type="ECO:0000313" key="4">
    <source>
        <dbReference type="EMBL" id="STT94510.1"/>
    </source>
</evidence>
<evidence type="ECO:0000313" key="6">
    <source>
        <dbReference type="Proteomes" id="UP000254103"/>
    </source>
</evidence>
<organism evidence="2 5">
    <name type="scientific">Klebsiella pneumoniae</name>
    <dbReference type="NCBI Taxonomy" id="573"/>
    <lineage>
        <taxon>Bacteria</taxon>
        <taxon>Pseudomonadati</taxon>
        <taxon>Pseudomonadota</taxon>
        <taxon>Gammaproteobacteria</taxon>
        <taxon>Enterobacterales</taxon>
        <taxon>Enterobacteriaceae</taxon>
        <taxon>Klebsiella/Raoultella group</taxon>
        <taxon>Klebsiella</taxon>
        <taxon>Klebsiella pneumoniae complex</taxon>
    </lineage>
</organism>
<evidence type="ECO:0000313" key="2">
    <source>
        <dbReference type="EMBL" id="SQC22660.1"/>
    </source>
</evidence>
<evidence type="ECO:0000313" key="5">
    <source>
        <dbReference type="Proteomes" id="UP000250675"/>
    </source>
</evidence>
<feature type="chain" id="PRO_5036058484" evidence="1">
    <location>
        <begin position="18"/>
        <end position="159"/>
    </location>
</feature>
<gene>
    <name evidence="3" type="ORF">NCTC5052_02487</name>
    <name evidence="4" type="ORF">NCTC5052_02949</name>
    <name evidence="2" type="ORF">NCTC9645_03059</name>
</gene>
<proteinExistence type="predicted"/>
<protein>
    <submittedName>
        <fullName evidence="2">Uncharacterized protein</fullName>
    </submittedName>
</protein>
<dbReference type="AlphaFoldDB" id="A0A2X3FIG2"/>
<dbReference type="Proteomes" id="UP000250675">
    <property type="component" value="Unassembled WGS sequence"/>
</dbReference>
<reference evidence="5 6" key="1">
    <citation type="submission" date="2018-06" db="EMBL/GenBank/DDBJ databases">
        <authorList>
            <consortium name="Pathogen Informatics"/>
            <person name="Doyle S."/>
        </authorList>
    </citation>
    <scope>NUCLEOTIDE SEQUENCE [LARGE SCALE GENOMIC DNA]</scope>
    <source>
        <strain evidence="3 6">NCTC5052</strain>
        <strain evidence="2 5">NCTC9645</strain>
    </source>
</reference>
<dbReference type="Proteomes" id="UP000254103">
    <property type="component" value="Unassembled WGS sequence"/>
</dbReference>
<feature type="signal peptide" evidence="1">
    <location>
        <begin position="1"/>
        <end position="17"/>
    </location>
</feature>
<accession>A0A2X3FIG2</accession>
<evidence type="ECO:0000256" key="1">
    <source>
        <dbReference type="SAM" id="SignalP"/>
    </source>
</evidence>
<keyword evidence="1" id="KW-0732">Signal</keyword>
<name>A0A2X3FIG2_KLEPN</name>